<dbReference type="Proteomes" id="UP000232688">
    <property type="component" value="Unassembled WGS sequence"/>
</dbReference>
<evidence type="ECO:0000313" key="3">
    <source>
        <dbReference type="EMBL" id="PKC71603.1"/>
    </source>
</evidence>
<organism evidence="3 4">
    <name type="scientific">Rhizophagus irregularis</name>
    <dbReference type="NCBI Taxonomy" id="588596"/>
    <lineage>
        <taxon>Eukaryota</taxon>
        <taxon>Fungi</taxon>
        <taxon>Fungi incertae sedis</taxon>
        <taxon>Mucoromycota</taxon>
        <taxon>Glomeromycotina</taxon>
        <taxon>Glomeromycetes</taxon>
        <taxon>Glomerales</taxon>
        <taxon>Glomeraceae</taxon>
        <taxon>Rhizophagus</taxon>
    </lineage>
</organism>
<proteinExistence type="predicted"/>
<reference evidence="3 4" key="2">
    <citation type="submission" date="2017-10" db="EMBL/GenBank/DDBJ databases">
        <title>Genome analyses suggest a sexual origin of heterokaryosis in a supposedly ancient asexual fungus.</title>
        <authorList>
            <person name="Corradi N."/>
            <person name="Sedzielewska K."/>
            <person name="Noel J."/>
            <person name="Charron P."/>
            <person name="Farinelli L."/>
            <person name="Marton T."/>
            <person name="Kruger M."/>
            <person name="Pelin A."/>
            <person name="Brachmann A."/>
            <person name="Corradi N."/>
        </authorList>
    </citation>
    <scope>NUCLEOTIDE SEQUENCE [LARGE SCALE GENOMIC DNA]</scope>
    <source>
        <strain evidence="3 4">A1</strain>
    </source>
</reference>
<keyword evidence="2" id="KW-0812">Transmembrane</keyword>
<evidence type="ECO:0000256" key="1">
    <source>
        <dbReference type="SAM" id="MobiDB-lite"/>
    </source>
</evidence>
<keyword evidence="2" id="KW-0472">Membrane</keyword>
<sequence length="325" mass="37237">MSSLVLKEERISDRDKGFKAKKRKEFKECSRWQELKRDRRIIYDHEASERNVIKFQGTQFNEESDEDTTLPHGLLRNLGQVLPYDEFILKTVNDDSYLIRLLPQLNEFIRRIDVIISKKPTVNIYYPLLPWLHVIGCCEHFRMTGQVTRPIRVNNWHLRTEGKLVRIGVITIFILILTIQGYQLFLYSAESLPATTRQSSMMTSSASSPYDPANLDGQSANTSNERDPILDNNSIMGNNSGSGIAMNATRLCDASPELLKLIKDSKKKYEKSLSNKSTSSNVSFLLKHKVEELLAEISEYIGAFQPTDLMVESNQIVTEVSRQTR</sequence>
<comment type="caution">
    <text evidence="3">The sequence shown here is derived from an EMBL/GenBank/DDBJ whole genome shotgun (WGS) entry which is preliminary data.</text>
</comment>
<reference evidence="3 4" key="1">
    <citation type="submission" date="2017-10" db="EMBL/GenBank/DDBJ databases">
        <title>Extensive intraspecific genome diversity in a model arbuscular mycorrhizal fungus.</title>
        <authorList>
            <person name="Chen E.C.H."/>
            <person name="Morin E."/>
            <person name="Baudet D."/>
            <person name="Noel J."/>
            <person name="Ndikumana S."/>
            <person name="Charron P."/>
            <person name="St-Onge C."/>
            <person name="Giorgi J."/>
            <person name="Grigoriev I.V."/>
            <person name="Roux C."/>
            <person name="Martin F.M."/>
            <person name="Corradi N."/>
        </authorList>
    </citation>
    <scope>NUCLEOTIDE SEQUENCE [LARGE SCALE GENOMIC DNA]</scope>
    <source>
        <strain evidence="3 4">A1</strain>
    </source>
</reference>
<gene>
    <name evidence="3" type="ORF">RhiirA1_453335</name>
</gene>
<evidence type="ECO:0000256" key="2">
    <source>
        <dbReference type="SAM" id="Phobius"/>
    </source>
</evidence>
<evidence type="ECO:0000313" key="4">
    <source>
        <dbReference type="Proteomes" id="UP000232688"/>
    </source>
</evidence>
<dbReference type="EMBL" id="LLXH01000159">
    <property type="protein sequence ID" value="PKC71603.1"/>
    <property type="molecule type" value="Genomic_DNA"/>
</dbReference>
<protein>
    <submittedName>
        <fullName evidence="3">Uncharacterized protein</fullName>
    </submittedName>
</protein>
<dbReference type="VEuPathDB" id="FungiDB:FUN_012204"/>
<accession>A0A2N0S7R2</accession>
<dbReference type="VEuPathDB" id="FungiDB:RhiirFUN_016267"/>
<dbReference type="VEuPathDB" id="FungiDB:RhiirA1_453335"/>
<keyword evidence="2" id="KW-1133">Transmembrane helix</keyword>
<name>A0A2N0S7R2_9GLOM</name>
<feature type="transmembrane region" description="Helical" evidence="2">
    <location>
        <begin position="164"/>
        <end position="185"/>
    </location>
</feature>
<dbReference type="AlphaFoldDB" id="A0A2N0S7R2"/>
<feature type="region of interest" description="Disordered" evidence="1">
    <location>
        <begin position="200"/>
        <end position="232"/>
    </location>
</feature>